<dbReference type="RefSeq" id="WP_039714030.1">
    <property type="nucleotide sequence ID" value="NZ_JTJC03000006.1"/>
</dbReference>
<dbReference type="OrthoDB" id="417079at2"/>
<evidence type="ECO:0000313" key="2">
    <source>
        <dbReference type="Proteomes" id="UP000031532"/>
    </source>
</evidence>
<dbReference type="InterPro" id="IPR058292">
    <property type="entry name" value="DUF7986"/>
</dbReference>
<evidence type="ECO:0000313" key="1">
    <source>
        <dbReference type="EMBL" id="NHC36951.1"/>
    </source>
</evidence>
<sequence length="445" mass="50507">MVEAILERSRQLKQDLTDFVLDAEGELAEALEAYAAANARKDRYDAVQQEIVVDTFITEGQVGDKTPIDLLIENQPELTKSDRQLLNSWKRSFIGLFTITKILPDGLELMNWLTAKHYIVKPNDEKTLQEMSRWKEGEILLTRIAPITDDYWTFSCAYTLMGKLGKPKLAVAIGNFKDNYRKYLYSDAPDLLAEAWQSVANYHQEFIDFFGNEEVTMPGYQLNKKVAEFQEILTQQRLKAAGVDESKSLSELAEEAGVGDEEIAAAAKEAGADSQAISQLLGDRSKTKMVAPKVELPADLKKADQVTAISHPRWGQMFLPTYTKFVSLLEAEDWRSQEGAEKLVKYYLENATINTFIWQKLAQQYPKQLETVLQTFLERPQFKLDRDLEPLLQEYNKPIEPELPEIASVPIHLHNLFEEAFVEVNKSSAKNKGGSKKKTGFGLKK</sequence>
<dbReference type="Pfam" id="PF25948">
    <property type="entry name" value="DUF7986"/>
    <property type="match status" value="1"/>
</dbReference>
<keyword evidence="2" id="KW-1185">Reference proteome</keyword>
<reference evidence="1 2" key="1">
    <citation type="journal article" date="2015" name="Genome Announc.">
        <title>Draft Genome Sequence of the Terrestrial Cyanobacterium Scytonema millei VB511283, Isolated from Eastern India.</title>
        <authorList>
            <person name="Sen D."/>
            <person name="Chandrababunaidu M.M."/>
            <person name="Singh D."/>
            <person name="Sanghi N."/>
            <person name="Ghorai A."/>
            <person name="Mishra G.P."/>
            <person name="Madduluri M."/>
            <person name="Adhikary S.P."/>
            <person name="Tripathy S."/>
        </authorList>
    </citation>
    <scope>NUCLEOTIDE SEQUENCE [LARGE SCALE GENOMIC DNA]</scope>
    <source>
        <strain evidence="1 2">VB511283</strain>
    </source>
</reference>
<comment type="caution">
    <text evidence="1">The sequence shown here is derived from an EMBL/GenBank/DDBJ whole genome shotgun (WGS) entry which is preliminary data.</text>
</comment>
<name>A0A9X5E8N8_9CYAN</name>
<protein>
    <submittedName>
        <fullName evidence="1">Uncharacterized protein</fullName>
    </submittedName>
</protein>
<dbReference type="EMBL" id="JTJC03000006">
    <property type="protein sequence ID" value="NHC36951.1"/>
    <property type="molecule type" value="Genomic_DNA"/>
</dbReference>
<dbReference type="Proteomes" id="UP000031532">
    <property type="component" value="Unassembled WGS sequence"/>
</dbReference>
<proteinExistence type="predicted"/>
<accession>A0A9X5E8N8</accession>
<gene>
    <name evidence="1" type="ORF">QH73_0020320</name>
</gene>
<organism evidence="1 2">
    <name type="scientific">Scytonema millei VB511283</name>
    <dbReference type="NCBI Taxonomy" id="1245923"/>
    <lineage>
        <taxon>Bacteria</taxon>
        <taxon>Bacillati</taxon>
        <taxon>Cyanobacteriota</taxon>
        <taxon>Cyanophyceae</taxon>
        <taxon>Nostocales</taxon>
        <taxon>Scytonemataceae</taxon>
        <taxon>Scytonema</taxon>
    </lineage>
</organism>
<dbReference type="AlphaFoldDB" id="A0A9X5E8N8"/>